<accession>A0A832LVI5</accession>
<organism evidence="2">
    <name type="scientific">Caldimicrobium thiodismutans</name>
    <dbReference type="NCBI Taxonomy" id="1653476"/>
    <lineage>
        <taxon>Bacteria</taxon>
        <taxon>Pseudomonadati</taxon>
        <taxon>Thermodesulfobacteriota</taxon>
        <taxon>Thermodesulfobacteria</taxon>
        <taxon>Thermodesulfobacteriales</taxon>
        <taxon>Thermodesulfobacteriaceae</taxon>
        <taxon>Caldimicrobium</taxon>
    </lineage>
</organism>
<dbReference type="Gene3D" id="3.10.690.10">
    <property type="entry name" value="Bifunctional nuclease domain"/>
    <property type="match status" value="1"/>
</dbReference>
<comment type="caution">
    <text evidence="2">The sequence shown here is derived from an EMBL/GenBank/DDBJ whole genome shotgun (WGS) entry which is preliminary data.</text>
</comment>
<evidence type="ECO:0000259" key="1">
    <source>
        <dbReference type="PROSITE" id="PS51658"/>
    </source>
</evidence>
<dbReference type="InterPro" id="IPR003729">
    <property type="entry name" value="Bi_nuclease_dom"/>
</dbReference>
<name>A0A832LVI5_9BACT</name>
<dbReference type="InterPro" id="IPR036104">
    <property type="entry name" value="BFN_sf"/>
</dbReference>
<gene>
    <name evidence="2" type="ORF">ENT73_01055</name>
</gene>
<proteinExistence type="predicted"/>
<dbReference type="SUPFAM" id="SSF103256">
    <property type="entry name" value="Hypothetical protein TM0160"/>
    <property type="match status" value="1"/>
</dbReference>
<dbReference type="GO" id="GO:0004518">
    <property type="term" value="F:nuclease activity"/>
    <property type="evidence" value="ECO:0007669"/>
    <property type="project" value="InterPro"/>
</dbReference>
<dbReference type="AlphaFoldDB" id="A0A832LVI5"/>
<dbReference type="PANTHER" id="PTHR15160">
    <property type="entry name" value="VON HIPPEL-LINDAU PROTEIN"/>
    <property type="match status" value="1"/>
</dbReference>
<dbReference type="PROSITE" id="PS51658">
    <property type="entry name" value="BFN"/>
    <property type="match status" value="1"/>
</dbReference>
<reference evidence="2" key="1">
    <citation type="journal article" date="2020" name="mSystems">
        <title>Genome- and Community-Level Interaction Insights into Carbon Utilization and Element Cycling Functions of Hydrothermarchaeota in Hydrothermal Sediment.</title>
        <authorList>
            <person name="Zhou Z."/>
            <person name="Liu Y."/>
            <person name="Xu W."/>
            <person name="Pan J."/>
            <person name="Luo Z.H."/>
            <person name="Li M."/>
        </authorList>
    </citation>
    <scope>NUCLEOTIDE SEQUENCE [LARGE SCALE GENOMIC DNA]</scope>
    <source>
        <strain evidence="2">SpSt-605</strain>
    </source>
</reference>
<sequence length="172" mass="19462">MGKIKVVVHGIAVDPVSNSPVMLLKETQGDRILPIWIGVLEATSIASRLENIQFPRPLTHDLMKHILDFLGIKIPKIEIVDLRDNTYYAVITLDIQGELVDIDARPSDAVAMALRMGSEILVHEEVLKKSQIFTESPVREPQEDIVGATEEEKEKLKEILENLDPKHFKYKM</sequence>
<evidence type="ECO:0000313" key="2">
    <source>
        <dbReference type="EMBL" id="HGV54662.1"/>
    </source>
</evidence>
<dbReference type="Pfam" id="PF02577">
    <property type="entry name" value="BFN_dom"/>
    <property type="match status" value="1"/>
</dbReference>
<feature type="domain" description="BFN" evidence="1">
    <location>
        <begin position="3"/>
        <end position="134"/>
    </location>
</feature>
<dbReference type="EMBL" id="DSZU01000020">
    <property type="protein sequence ID" value="HGV54662.1"/>
    <property type="molecule type" value="Genomic_DNA"/>
</dbReference>
<dbReference type="PANTHER" id="PTHR15160:SF1">
    <property type="entry name" value="VON HIPPEL-LINDAU DISEASE TUMOR SUPPRESSOR"/>
    <property type="match status" value="1"/>
</dbReference>
<protein>
    <submittedName>
        <fullName evidence="2">Bifunctional nuclease family protein</fullName>
    </submittedName>
</protein>